<evidence type="ECO:0000313" key="3">
    <source>
        <dbReference type="EMBL" id="KAH7425764.1"/>
    </source>
</evidence>
<gene>
    <name evidence="3" type="ORF">KP509_11G069700</name>
</gene>
<dbReference type="GO" id="GO:0030687">
    <property type="term" value="C:preribosome, large subunit precursor"/>
    <property type="evidence" value="ECO:0007669"/>
    <property type="project" value="TreeGrafter"/>
</dbReference>
<dbReference type="InterPro" id="IPR012459">
    <property type="entry name" value="Rrp15"/>
</dbReference>
<evidence type="ECO:0000313" key="4">
    <source>
        <dbReference type="Proteomes" id="UP000825935"/>
    </source>
</evidence>
<feature type="region of interest" description="Disordered" evidence="2">
    <location>
        <begin position="1"/>
        <end position="26"/>
    </location>
</feature>
<evidence type="ECO:0008006" key="5">
    <source>
        <dbReference type="Google" id="ProtNLM"/>
    </source>
</evidence>
<reference evidence="3" key="1">
    <citation type="submission" date="2021-08" db="EMBL/GenBank/DDBJ databases">
        <title>WGS assembly of Ceratopteris richardii.</title>
        <authorList>
            <person name="Marchant D.B."/>
            <person name="Chen G."/>
            <person name="Jenkins J."/>
            <person name="Shu S."/>
            <person name="Leebens-Mack J."/>
            <person name="Grimwood J."/>
            <person name="Schmutz J."/>
            <person name="Soltis P."/>
            <person name="Soltis D."/>
            <person name="Chen Z.-H."/>
        </authorList>
    </citation>
    <scope>NUCLEOTIDE SEQUENCE</scope>
    <source>
        <strain evidence="3">Whitten #5841</strain>
        <tissue evidence="3">Leaf</tissue>
    </source>
</reference>
<dbReference type="Proteomes" id="UP000825935">
    <property type="component" value="Chromosome 11"/>
</dbReference>
<dbReference type="OMA" id="ARDYNSE"/>
<feature type="compositionally biased region" description="Polar residues" evidence="2">
    <location>
        <begin position="1"/>
        <end position="11"/>
    </location>
</feature>
<feature type="region of interest" description="Disordered" evidence="2">
    <location>
        <begin position="223"/>
        <end position="244"/>
    </location>
</feature>
<proteinExistence type="inferred from homology"/>
<evidence type="ECO:0000256" key="2">
    <source>
        <dbReference type="SAM" id="MobiDB-lite"/>
    </source>
</evidence>
<dbReference type="GO" id="GO:0000460">
    <property type="term" value="P:maturation of 5.8S rRNA"/>
    <property type="evidence" value="ECO:0007669"/>
    <property type="project" value="TreeGrafter"/>
</dbReference>
<dbReference type="OrthoDB" id="20949at2759"/>
<organism evidence="3 4">
    <name type="scientific">Ceratopteris richardii</name>
    <name type="common">Triangle waterfern</name>
    <dbReference type="NCBI Taxonomy" id="49495"/>
    <lineage>
        <taxon>Eukaryota</taxon>
        <taxon>Viridiplantae</taxon>
        <taxon>Streptophyta</taxon>
        <taxon>Embryophyta</taxon>
        <taxon>Tracheophyta</taxon>
        <taxon>Polypodiopsida</taxon>
        <taxon>Polypodiidae</taxon>
        <taxon>Polypodiales</taxon>
        <taxon>Pteridineae</taxon>
        <taxon>Pteridaceae</taxon>
        <taxon>Parkerioideae</taxon>
        <taxon>Ceratopteris</taxon>
    </lineage>
</organism>
<protein>
    <recommendedName>
        <fullName evidence="5">RRP15-like protein</fullName>
    </recommendedName>
</protein>
<sequence>MTSTCSASCATEEQGEEKMKNFGSITQNEILVGSDKEDAEDGNTMKMDGSTAFGRAFQRIMKRKLPSSAIDEAMGPILSAHKQLLAKKLEADAEGQKARKESKKEKQALRERGHALPAPYCNAKEKELIKLATKGVVKLFNAVNRVQSVQEGTKATKGSEIKDVLKRSKSAFLEMLQDGNGSNPSMQKGLTNVKKEEVADRQPGWSALQDTFMLGKTKLKDWDKKQEKNDLGGVGDTSDDSGSE</sequence>
<dbReference type="PANTHER" id="PTHR13245:SF14">
    <property type="entry name" value="RRP15-LIKE PROTEIN"/>
    <property type="match status" value="1"/>
</dbReference>
<dbReference type="EMBL" id="CM035416">
    <property type="protein sequence ID" value="KAH7425764.1"/>
    <property type="molecule type" value="Genomic_DNA"/>
</dbReference>
<dbReference type="PANTHER" id="PTHR13245">
    <property type="entry name" value="RRP15-LIKE PROTEIN"/>
    <property type="match status" value="1"/>
</dbReference>
<dbReference type="EMBL" id="CM035416">
    <property type="protein sequence ID" value="KAH7425763.1"/>
    <property type="molecule type" value="Genomic_DNA"/>
</dbReference>
<keyword evidence="4" id="KW-1185">Reference proteome</keyword>
<feature type="region of interest" description="Disordered" evidence="2">
    <location>
        <begin position="90"/>
        <end position="113"/>
    </location>
</feature>
<dbReference type="Pfam" id="PF07890">
    <property type="entry name" value="Rrp15p"/>
    <property type="match status" value="1"/>
</dbReference>
<comment type="caution">
    <text evidence="3">The sequence shown here is derived from an EMBL/GenBank/DDBJ whole genome shotgun (WGS) entry which is preliminary data.</text>
</comment>
<dbReference type="AlphaFoldDB" id="A0A8T2TWM4"/>
<dbReference type="GO" id="GO:0000470">
    <property type="term" value="P:maturation of LSU-rRNA"/>
    <property type="evidence" value="ECO:0007669"/>
    <property type="project" value="TreeGrafter"/>
</dbReference>
<evidence type="ECO:0000256" key="1">
    <source>
        <dbReference type="ARBA" id="ARBA00007462"/>
    </source>
</evidence>
<name>A0A8T2TWM4_CERRI</name>
<accession>A0A8T2TWM4</accession>
<comment type="similarity">
    <text evidence="1">Belongs to the RRP15 family.</text>
</comment>